<dbReference type="InterPro" id="IPR003599">
    <property type="entry name" value="Ig_sub"/>
</dbReference>
<dbReference type="SUPFAM" id="SSF48726">
    <property type="entry name" value="Immunoglobulin"/>
    <property type="match status" value="5"/>
</dbReference>
<keyword evidence="2" id="KW-0472">Membrane</keyword>
<dbReference type="SMART" id="SM00408">
    <property type="entry name" value="IGc2"/>
    <property type="match status" value="3"/>
</dbReference>
<dbReference type="InterPro" id="IPR003961">
    <property type="entry name" value="FN3_dom"/>
</dbReference>
<evidence type="ECO:0000256" key="2">
    <source>
        <dbReference type="SAM" id="Phobius"/>
    </source>
</evidence>
<dbReference type="PROSITE" id="PS50835">
    <property type="entry name" value="IG_LIKE"/>
    <property type="match status" value="4"/>
</dbReference>
<reference evidence="5" key="2">
    <citation type="submission" date="2020-06" db="EMBL/GenBank/DDBJ databases">
        <authorList>
            <person name="Sheffer M."/>
        </authorList>
    </citation>
    <scope>NUCLEOTIDE SEQUENCE</scope>
</reference>
<protein>
    <submittedName>
        <fullName evidence="5">B-cell receptor CD22 like protein</fullName>
    </submittedName>
</protein>
<evidence type="ECO:0000259" key="4">
    <source>
        <dbReference type="PROSITE" id="PS50853"/>
    </source>
</evidence>
<dbReference type="InterPro" id="IPR036116">
    <property type="entry name" value="FN3_sf"/>
</dbReference>
<feature type="domain" description="Fibronectin type-III" evidence="4">
    <location>
        <begin position="479"/>
        <end position="574"/>
    </location>
</feature>
<dbReference type="InterPro" id="IPR007110">
    <property type="entry name" value="Ig-like_dom"/>
</dbReference>
<keyword evidence="2" id="KW-1133">Transmembrane helix</keyword>
<gene>
    <name evidence="5" type="ORF">HNY73_020587</name>
</gene>
<dbReference type="SUPFAM" id="SSF49265">
    <property type="entry name" value="Fibronectin type III"/>
    <property type="match status" value="1"/>
</dbReference>
<reference evidence="5" key="1">
    <citation type="journal article" date="2020" name="bioRxiv">
        <title>Chromosome-level reference genome of the European wasp spider Argiope bruennichi: a resource for studies on range expansion and evolutionary adaptation.</title>
        <authorList>
            <person name="Sheffer M.M."/>
            <person name="Hoppe A."/>
            <person name="Krehenwinkel H."/>
            <person name="Uhl G."/>
            <person name="Kuss A.W."/>
            <person name="Jensen L."/>
            <person name="Jensen C."/>
            <person name="Gillespie R.G."/>
            <person name="Hoff K.J."/>
            <person name="Prost S."/>
        </authorList>
    </citation>
    <scope>NUCLEOTIDE SEQUENCE</scope>
</reference>
<dbReference type="PANTHER" id="PTHR23278">
    <property type="entry name" value="SIDESTEP PROTEIN"/>
    <property type="match status" value="1"/>
</dbReference>
<evidence type="ECO:0000313" key="5">
    <source>
        <dbReference type="EMBL" id="KAF8767665.1"/>
    </source>
</evidence>
<feature type="domain" description="Ig-like" evidence="3">
    <location>
        <begin position="1"/>
        <end position="101"/>
    </location>
</feature>
<feature type="domain" description="Ig-like" evidence="3">
    <location>
        <begin position="134"/>
        <end position="209"/>
    </location>
</feature>
<dbReference type="InterPro" id="IPR003598">
    <property type="entry name" value="Ig_sub2"/>
</dbReference>
<proteinExistence type="predicted"/>
<evidence type="ECO:0000259" key="3">
    <source>
        <dbReference type="PROSITE" id="PS50835"/>
    </source>
</evidence>
<keyword evidence="5" id="KW-0675">Receptor</keyword>
<comment type="caution">
    <text evidence="5">The sequence shown here is derived from an EMBL/GenBank/DDBJ whole genome shotgun (WGS) entry which is preliminary data.</text>
</comment>
<dbReference type="PANTHER" id="PTHR23278:SF19">
    <property type="entry name" value="OBSCURIN"/>
    <property type="match status" value="1"/>
</dbReference>
<dbReference type="InterPro" id="IPR013106">
    <property type="entry name" value="Ig_V-set"/>
</dbReference>
<dbReference type="Proteomes" id="UP000807504">
    <property type="component" value="Unassembled WGS sequence"/>
</dbReference>
<name>A0A8T0EBW3_ARGBR</name>
<dbReference type="Pfam" id="PF07686">
    <property type="entry name" value="V-set"/>
    <property type="match status" value="1"/>
</dbReference>
<evidence type="ECO:0000313" key="6">
    <source>
        <dbReference type="Proteomes" id="UP000807504"/>
    </source>
</evidence>
<dbReference type="Gene3D" id="2.60.40.10">
    <property type="entry name" value="Immunoglobulins"/>
    <property type="match status" value="5"/>
</dbReference>
<accession>A0A8T0EBW3</accession>
<keyword evidence="6" id="KW-1185">Reference proteome</keyword>
<evidence type="ECO:0000256" key="1">
    <source>
        <dbReference type="SAM" id="MobiDB-lite"/>
    </source>
</evidence>
<dbReference type="InterPro" id="IPR013783">
    <property type="entry name" value="Ig-like_fold"/>
</dbReference>
<dbReference type="AlphaFoldDB" id="A0A8T0EBW3"/>
<keyword evidence="2" id="KW-0812">Transmembrane</keyword>
<dbReference type="PROSITE" id="PS50853">
    <property type="entry name" value="FN3"/>
    <property type="match status" value="1"/>
</dbReference>
<dbReference type="Pfam" id="PF13927">
    <property type="entry name" value="Ig_3"/>
    <property type="match status" value="2"/>
</dbReference>
<dbReference type="InterPro" id="IPR036179">
    <property type="entry name" value="Ig-like_dom_sf"/>
</dbReference>
<dbReference type="EMBL" id="JABXBU010002230">
    <property type="protein sequence ID" value="KAF8767665.1"/>
    <property type="molecule type" value="Genomic_DNA"/>
</dbReference>
<feature type="domain" description="Ig-like" evidence="3">
    <location>
        <begin position="287"/>
        <end position="379"/>
    </location>
</feature>
<dbReference type="SMART" id="SM00409">
    <property type="entry name" value="IG"/>
    <property type="match status" value="3"/>
</dbReference>
<feature type="region of interest" description="Disordered" evidence="1">
    <location>
        <begin position="719"/>
        <end position="763"/>
    </location>
</feature>
<feature type="transmembrane region" description="Helical" evidence="2">
    <location>
        <begin position="595"/>
        <end position="617"/>
    </location>
</feature>
<sequence>MPELWAVAGRRASLPCNLSEPDDSVTLILWYKGETKAPIYTLDARKGALEKARHFPSTELGARANFVMSNDPPTLELNPVYAEDDGIYKCRTEFKRSRTLTQLVRLHVIVPVREVIIMDEHGQRLRDIIGPYDEGSHVSLICEAEGIPHPTVTWWRESVLIDDTFSQTSQGYVRNELALHKLHRSDLLVTYSCQATNTNLTVPVSASVTIDINLKPLDVRITSIQRHFSAGRKSGKETVSDNLTSSSLTYMPKAEDNGKILSCRAQNPALSNSAIEDGWTLTVYFVPELKLFLGANIQPDAIKEGTDVFFECNVRANPWVNEVKWRFEGFPLYGNTSAGIIVSNHSLVLQKVRKEHRGCYQCVAVNSEGEGRSEEVMLKVKYAPVCRNPNVAVHGVARYEAVNVSCDVEADPPQVSFRWALNNTVENIDIPSSTSDGTTSTVVYTPRTMLGYGALLCWAQNEIGHQKDPCVIRIIPAGPPESVKSCTVSNQSVSLLVVECEPGYDGGMKQSFHLEVYNSAVEHLQANVSSQEAPVFQVGNLPPSTSFILVLYASNAKGRSNSVALMTNTLTPAERRTEEEATNAAKEEASNVSPLLAVLIGVVAVLVVVAIAIIIVMRKQGRDIDKRPPAQDNFKIYIADTGEINGKDETTYEFFKSKDYPYDYITAVRPQKTAKREEEITYAELAHKEAQCPMVNRTQPPTEYAELDFQRRVQTYPWPPSIRDDPMRSSLEAGEFPLIGGGASHKSKESLHIPETTTETTPL</sequence>
<feature type="domain" description="Ig-like" evidence="3">
    <location>
        <begin position="389"/>
        <end position="461"/>
    </location>
</feature>
<organism evidence="5 6">
    <name type="scientific">Argiope bruennichi</name>
    <name type="common">Wasp spider</name>
    <name type="synonym">Aranea bruennichi</name>
    <dbReference type="NCBI Taxonomy" id="94029"/>
    <lineage>
        <taxon>Eukaryota</taxon>
        <taxon>Metazoa</taxon>
        <taxon>Ecdysozoa</taxon>
        <taxon>Arthropoda</taxon>
        <taxon>Chelicerata</taxon>
        <taxon>Arachnida</taxon>
        <taxon>Araneae</taxon>
        <taxon>Araneomorphae</taxon>
        <taxon>Entelegynae</taxon>
        <taxon>Araneoidea</taxon>
        <taxon>Araneidae</taxon>
        <taxon>Argiope</taxon>
    </lineage>
</organism>